<keyword evidence="1" id="KW-0732">Signal</keyword>
<evidence type="ECO:0000256" key="1">
    <source>
        <dbReference type="SAM" id="SignalP"/>
    </source>
</evidence>
<reference evidence="2 3" key="1">
    <citation type="submission" date="2022-01" db="EMBL/GenBank/DDBJ databases">
        <title>Mariniradius saccharolyticus sp. nov., isolated from sediment of a river.</title>
        <authorList>
            <person name="Liu H."/>
        </authorList>
    </citation>
    <scope>NUCLEOTIDE SEQUENCE [LARGE SCALE GENOMIC DNA]</scope>
    <source>
        <strain evidence="2 3">RY-2</strain>
    </source>
</reference>
<name>A0ABS9BTT2_9BACT</name>
<keyword evidence="3" id="KW-1185">Reference proteome</keyword>
<gene>
    <name evidence="2" type="ORF">L0U89_06700</name>
</gene>
<protein>
    <recommendedName>
        <fullName evidence="4">Outer membrane protein beta-barrel domain-containing protein</fullName>
    </recommendedName>
</protein>
<comment type="caution">
    <text evidence="2">The sequence shown here is derived from an EMBL/GenBank/DDBJ whole genome shotgun (WGS) entry which is preliminary data.</text>
</comment>
<evidence type="ECO:0000313" key="3">
    <source>
        <dbReference type="Proteomes" id="UP001201449"/>
    </source>
</evidence>
<feature type="chain" id="PRO_5046819630" description="Outer membrane protein beta-barrel domain-containing protein" evidence="1">
    <location>
        <begin position="23"/>
        <end position="389"/>
    </location>
</feature>
<sequence>MPILRKLCVLFLFGISGTLAHAQIKTVSYDIFKNEINGNNPLPSEEVFFVRGPLPKEILMVTMKVGRSGNRMRYSEEFAWRKAFDFNVPQFEVFVSQPIRSNTEYNIVFSFFKKADKSQIDAVKNSIGGSLDSYIRSNLEVTGSGIKSLNSNLVIISQMNQIVKDALEDYRHILGREFEGFSDVVRLKLEQKDRLNLKKARFNITGRNKEDNAKAVYAAQYVDELILAVKNEANQYLDNGLLTLVESRYLANFPTEKKPGTLPLNVGYASIPIKRTLENREYLHGPYAGISIPLGNSKFTKVLGNASFSTGVFLRNFEASTGEKIEGTFIRLPFYAGVGYKMFRVFRINAGATTLQIEDLNGDVGPVLLQPFVGVSLEFKLWIGFSDKR</sequence>
<dbReference type="RefSeq" id="WP_234860822.1">
    <property type="nucleotide sequence ID" value="NZ_JAKEVZ010000004.1"/>
</dbReference>
<accession>A0ABS9BTT2</accession>
<dbReference type="EMBL" id="JAKEVZ010000004">
    <property type="protein sequence ID" value="MCF1750755.1"/>
    <property type="molecule type" value="Genomic_DNA"/>
</dbReference>
<proteinExistence type="predicted"/>
<dbReference type="Proteomes" id="UP001201449">
    <property type="component" value="Unassembled WGS sequence"/>
</dbReference>
<evidence type="ECO:0008006" key="4">
    <source>
        <dbReference type="Google" id="ProtNLM"/>
    </source>
</evidence>
<evidence type="ECO:0000313" key="2">
    <source>
        <dbReference type="EMBL" id="MCF1750755.1"/>
    </source>
</evidence>
<organism evidence="2 3">
    <name type="scientific">Mariniradius sediminis</name>
    <dbReference type="NCBI Taxonomy" id="2909237"/>
    <lineage>
        <taxon>Bacteria</taxon>
        <taxon>Pseudomonadati</taxon>
        <taxon>Bacteroidota</taxon>
        <taxon>Cytophagia</taxon>
        <taxon>Cytophagales</taxon>
        <taxon>Cyclobacteriaceae</taxon>
        <taxon>Mariniradius</taxon>
    </lineage>
</organism>
<feature type="signal peptide" evidence="1">
    <location>
        <begin position="1"/>
        <end position="22"/>
    </location>
</feature>